<reference evidence="1 2" key="1">
    <citation type="journal article" date="2022" name="DNA Res.">
        <title>Chromosomal-level genome assembly of the orchid tree Bauhinia variegata (Leguminosae; Cercidoideae) supports the allotetraploid origin hypothesis of Bauhinia.</title>
        <authorList>
            <person name="Zhong Y."/>
            <person name="Chen Y."/>
            <person name="Zheng D."/>
            <person name="Pang J."/>
            <person name="Liu Y."/>
            <person name="Luo S."/>
            <person name="Meng S."/>
            <person name="Qian L."/>
            <person name="Wei D."/>
            <person name="Dai S."/>
            <person name="Zhou R."/>
        </authorList>
    </citation>
    <scope>NUCLEOTIDE SEQUENCE [LARGE SCALE GENOMIC DNA]</scope>
    <source>
        <strain evidence="1">BV-YZ2020</strain>
    </source>
</reference>
<protein>
    <submittedName>
        <fullName evidence="1">Uncharacterized protein</fullName>
    </submittedName>
</protein>
<accession>A0ACB9PKR7</accession>
<evidence type="ECO:0000313" key="1">
    <source>
        <dbReference type="EMBL" id="KAI4348549.1"/>
    </source>
</evidence>
<evidence type="ECO:0000313" key="2">
    <source>
        <dbReference type="Proteomes" id="UP000828941"/>
    </source>
</evidence>
<keyword evidence="2" id="KW-1185">Reference proteome</keyword>
<organism evidence="1 2">
    <name type="scientific">Bauhinia variegata</name>
    <name type="common">Purple orchid tree</name>
    <name type="synonym">Phanera variegata</name>
    <dbReference type="NCBI Taxonomy" id="167791"/>
    <lineage>
        <taxon>Eukaryota</taxon>
        <taxon>Viridiplantae</taxon>
        <taxon>Streptophyta</taxon>
        <taxon>Embryophyta</taxon>
        <taxon>Tracheophyta</taxon>
        <taxon>Spermatophyta</taxon>
        <taxon>Magnoliopsida</taxon>
        <taxon>eudicotyledons</taxon>
        <taxon>Gunneridae</taxon>
        <taxon>Pentapetalae</taxon>
        <taxon>rosids</taxon>
        <taxon>fabids</taxon>
        <taxon>Fabales</taxon>
        <taxon>Fabaceae</taxon>
        <taxon>Cercidoideae</taxon>
        <taxon>Cercideae</taxon>
        <taxon>Bauhiniinae</taxon>
        <taxon>Bauhinia</taxon>
    </lineage>
</organism>
<dbReference type="Proteomes" id="UP000828941">
    <property type="component" value="Chromosome 4"/>
</dbReference>
<sequence>MSGNRNLNVESPPFANAPQNLPRKRLYQVWRGNNRFFCGGRLVFGPDAASLFLTTFLIAGPAITFCVKIYFKIKDVEIVNGLTWYIVLIVGSILTVLDLIFLVLTSAIDPGIVPRNSRPLELDETSDIRPSSVDWIDGAASSVKLPRTKDVIVNGHTIKVKFCETCFLYRPPRASHCSVCNNCVQRFDHHCPWVGQCIGIRNYRFFFMFISTSTMLCMYVFVLSCVNLFQNHMSLWKMIAHDYISDFLIVYCFIAVWFVGGLTAFHLYLVCTNQTTYENFRYHYNTKENPYNLGKPWNLKETLCSSLPHSMNNFRSFVVEDEPVIMGSVTSNGPKEKIDTDMGSMGEEDGDTPLPELLRNFDYDKWEQDLRLAYAEGPIPFDPFFSVEQEFRNSGSERTSTVSVLDFHCSTVEDGPEVIEQNYHTGEQVRESARG</sequence>
<dbReference type="EMBL" id="CM039429">
    <property type="protein sequence ID" value="KAI4348549.1"/>
    <property type="molecule type" value="Genomic_DNA"/>
</dbReference>
<gene>
    <name evidence="1" type="ORF">L6164_009261</name>
</gene>
<comment type="caution">
    <text evidence="1">The sequence shown here is derived from an EMBL/GenBank/DDBJ whole genome shotgun (WGS) entry which is preliminary data.</text>
</comment>
<name>A0ACB9PKR7_BAUVA</name>
<proteinExistence type="predicted"/>